<dbReference type="InterPro" id="IPR010033">
    <property type="entry name" value="HAD_SF_ppase_IIIC"/>
</dbReference>
<dbReference type="InterPro" id="IPR023214">
    <property type="entry name" value="HAD_sf"/>
</dbReference>
<organism evidence="1 2">
    <name type="scientific">Paenibacillus lycopersici</name>
    <dbReference type="NCBI Taxonomy" id="2704462"/>
    <lineage>
        <taxon>Bacteria</taxon>
        <taxon>Bacillati</taxon>
        <taxon>Bacillota</taxon>
        <taxon>Bacilli</taxon>
        <taxon>Bacillales</taxon>
        <taxon>Paenibacillaceae</taxon>
        <taxon>Paenibacillus</taxon>
    </lineage>
</organism>
<reference evidence="1 2" key="1">
    <citation type="submission" date="2020-01" db="EMBL/GenBank/DDBJ databases">
        <title>Paenibacillus sp. nov., isolated from tomato rhizosphere.</title>
        <authorList>
            <person name="Weon H.-Y."/>
            <person name="Lee S.A."/>
        </authorList>
    </citation>
    <scope>NUCLEOTIDE SEQUENCE [LARGE SCALE GENOMIC DNA]</scope>
    <source>
        <strain evidence="1 2">12200R-189</strain>
    </source>
</reference>
<protein>
    <submittedName>
        <fullName evidence="1">HAD-IIIC family phosphatase</fullName>
    </submittedName>
</protein>
<dbReference type="Gene3D" id="3.40.50.1000">
    <property type="entry name" value="HAD superfamily/HAD-like"/>
    <property type="match status" value="1"/>
</dbReference>
<dbReference type="InterPro" id="IPR036514">
    <property type="entry name" value="SGNH_hydro_sf"/>
</dbReference>
<sequence length="552" mass="63253">MQPIRMLLLSDWNLNPMVRLLAEPSHGIAIEAIEGPYNQVHQLLMNLNHPSWREGLDAHLVWTSPETMVPSFKKVLDYEAVNIGQIMQEVDDFCDMLIPSGMNSRFVFVASWSVPPHYRWIQTLTNKHNTGLTNILMQMNLRLAERLSGHKSFIILDSTYWYAAIQKKSYDSKMYALGKIPFTRDLFAFVAQEMKAVVCGLLGQSKKLIICDLDNTLWGGIIGDDGMENIKLGGIDPVGESFKAFQRELKRLASRGILLGISSKNNEQTALEMIEQHPEMILKKADFSALRINWEDKAQNILEIVNELHLGLQSVVFLDDNPIERDRIRQALPGIYVPDLPEDYTQYPVFIHTLNCFETSSVTEEDRDRGKWFQIEQQRQEGKRLVGSLEDWLSSLELKVRVTKLNAALLPRVVQLLNKTNQFNMATRRFTTEDYWTWSNQADHSVFVFEVEDKFGTSGYTGILSLSRMEADQAEIHDFVMSCRVMGKGIEEAMLYYALLAAGSSRLTARCIETSKNKPFIDFMKEKYVPGSTERLDADQIHMPNYITFIEE</sequence>
<evidence type="ECO:0000313" key="1">
    <source>
        <dbReference type="EMBL" id="QHT64171.1"/>
    </source>
</evidence>
<evidence type="ECO:0000313" key="2">
    <source>
        <dbReference type="Proteomes" id="UP000476064"/>
    </source>
</evidence>
<proteinExistence type="predicted"/>
<dbReference type="AlphaFoldDB" id="A0A6C0G900"/>
<name>A0A6C0G900_9BACL</name>
<accession>A0A6C0G900</accession>
<dbReference type="InterPro" id="IPR010037">
    <property type="entry name" value="FkbH_domain"/>
</dbReference>
<dbReference type="NCBIfam" id="TIGR01686">
    <property type="entry name" value="FkbH"/>
    <property type="match status" value="1"/>
</dbReference>
<dbReference type="KEGG" id="plyc:GXP70_28040"/>
<gene>
    <name evidence="1" type="ORF">GXP70_28040</name>
</gene>
<dbReference type="InterPro" id="IPR036412">
    <property type="entry name" value="HAD-like_sf"/>
</dbReference>
<dbReference type="Gene3D" id="3.40.50.1110">
    <property type="entry name" value="SGNH hydrolase"/>
    <property type="match status" value="1"/>
</dbReference>
<dbReference type="NCBIfam" id="TIGR01681">
    <property type="entry name" value="HAD-SF-IIIC"/>
    <property type="match status" value="1"/>
</dbReference>
<keyword evidence="2" id="KW-1185">Reference proteome</keyword>
<dbReference type="SUPFAM" id="SSF56784">
    <property type="entry name" value="HAD-like"/>
    <property type="match status" value="1"/>
</dbReference>
<dbReference type="Proteomes" id="UP000476064">
    <property type="component" value="Chromosome"/>
</dbReference>
<dbReference type="EMBL" id="CP048209">
    <property type="protein sequence ID" value="QHT64171.1"/>
    <property type="molecule type" value="Genomic_DNA"/>
</dbReference>